<comment type="caution">
    <text evidence="2">The sequence shown here is derived from an EMBL/GenBank/DDBJ whole genome shotgun (WGS) entry which is preliminary data.</text>
</comment>
<name>A0ABN0WF09_9ACTN</name>
<evidence type="ECO:0000256" key="1">
    <source>
        <dbReference type="SAM" id="MobiDB-lite"/>
    </source>
</evidence>
<dbReference type="Proteomes" id="UP001500063">
    <property type="component" value="Unassembled WGS sequence"/>
</dbReference>
<reference evidence="2 3" key="1">
    <citation type="journal article" date="2019" name="Int. J. Syst. Evol. Microbiol.">
        <title>The Global Catalogue of Microorganisms (GCM) 10K type strain sequencing project: providing services to taxonomists for standard genome sequencing and annotation.</title>
        <authorList>
            <consortium name="The Broad Institute Genomics Platform"/>
            <consortium name="The Broad Institute Genome Sequencing Center for Infectious Disease"/>
            <person name="Wu L."/>
            <person name="Ma J."/>
        </authorList>
    </citation>
    <scope>NUCLEOTIDE SEQUENCE [LARGE SCALE GENOMIC DNA]</scope>
    <source>
        <strain evidence="2 3">JCM 4565</strain>
    </source>
</reference>
<evidence type="ECO:0000313" key="3">
    <source>
        <dbReference type="Proteomes" id="UP001500063"/>
    </source>
</evidence>
<dbReference type="EMBL" id="BAAABW010000004">
    <property type="protein sequence ID" value="GAA0335271.1"/>
    <property type="molecule type" value="Genomic_DNA"/>
</dbReference>
<evidence type="ECO:0000313" key="2">
    <source>
        <dbReference type="EMBL" id="GAA0335271.1"/>
    </source>
</evidence>
<proteinExistence type="predicted"/>
<gene>
    <name evidence="2" type="ORF">GCM10010319_09020</name>
</gene>
<accession>A0ABN0WF09</accession>
<feature type="region of interest" description="Disordered" evidence="1">
    <location>
        <begin position="1"/>
        <end position="36"/>
    </location>
</feature>
<organism evidence="2 3">
    <name type="scientific">Streptomyces blastmyceticus</name>
    <dbReference type="NCBI Taxonomy" id="68180"/>
    <lineage>
        <taxon>Bacteria</taxon>
        <taxon>Bacillati</taxon>
        <taxon>Actinomycetota</taxon>
        <taxon>Actinomycetes</taxon>
        <taxon>Kitasatosporales</taxon>
        <taxon>Streptomycetaceae</taxon>
        <taxon>Streptomyces</taxon>
    </lineage>
</organism>
<protein>
    <submittedName>
        <fullName evidence="2">Uncharacterized protein</fullName>
    </submittedName>
</protein>
<keyword evidence="3" id="KW-1185">Reference proteome</keyword>
<sequence length="89" mass="9974">MPQVFRLREISGSPVDNSSSGPRGGGLPKAPESRRVGRMAVNEMRALLERHGRIVQEVDGGNDRGEDLRVTFAVRWIPGRQSRRRARQP</sequence>